<dbReference type="GO" id="GO:0016857">
    <property type="term" value="F:racemase and epimerase activity, acting on carbohydrates and derivatives"/>
    <property type="evidence" value="ECO:0007669"/>
    <property type="project" value="InterPro"/>
</dbReference>
<sequence>MSTNQIAFKMKIKPGHAAEYKRRHDEIWPELLDLLKQQNISDYSIYLDEETSILFAVQNIGSTISSSNQSLKDNPIMKKWWIYMADIMETNSDSSPISEPLKLVFHMD</sequence>
<evidence type="ECO:0000313" key="7">
    <source>
        <dbReference type="Proteomes" id="UP000663829"/>
    </source>
</evidence>
<dbReference type="InterPro" id="IPR008000">
    <property type="entry name" value="Rham/fucose_mutarotase"/>
</dbReference>
<evidence type="ECO:0000256" key="4">
    <source>
        <dbReference type="ARBA" id="ARBA00023308"/>
    </source>
</evidence>
<keyword evidence="3" id="KW-0119">Carbohydrate metabolism</keyword>
<evidence type="ECO:0008006" key="8">
    <source>
        <dbReference type="Google" id="ProtNLM"/>
    </source>
</evidence>
<dbReference type="PANTHER" id="PTHR34389:SF2">
    <property type="entry name" value="L-RHAMNOSE MUTAROTASE"/>
    <property type="match status" value="1"/>
</dbReference>
<dbReference type="EMBL" id="CAJNOQ010000039">
    <property type="protein sequence ID" value="CAF0745221.1"/>
    <property type="molecule type" value="Genomic_DNA"/>
</dbReference>
<proteinExistence type="predicted"/>
<evidence type="ECO:0000256" key="1">
    <source>
        <dbReference type="ARBA" id="ARBA00022490"/>
    </source>
</evidence>
<dbReference type="Proteomes" id="UP000663829">
    <property type="component" value="Unassembled WGS sequence"/>
</dbReference>
<keyword evidence="1" id="KW-0963">Cytoplasm</keyword>
<evidence type="ECO:0000313" key="5">
    <source>
        <dbReference type="EMBL" id="CAF0745221.1"/>
    </source>
</evidence>
<dbReference type="Pfam" id="PF05336">
    <property type="entry name" value="rhaM"/>
    <property type="match status" value="1"/>
</dbReference>
<dbReference type="Proteomes" id="UP000681722">
    <property type="component" value="Unassembled WGS sequence"/>
</dbReference>
<dbReference type="PANTHER" id="PTHR34389">
    <property type="entry name" value="L-RHAMNOSE MUTAROTASE"/>
    <property type="match status" value="1"/>
</dbReference>
<dbReference type="OrthoDB" id="9981546at2759"/>
<dbReference type="NCBIfam" id="TIGR02625">
    <property type="entry name" value="YiiL_rotase"/>
    <property type="match status" value="1"/>
</dbReference>
<dbReference type="AlphaFoldDB" id="A0A813NZ30"/>
<evidence type="ECO:0000256" key="2">
    <source>
        <dbReference type="ARBA" id="ARBA00023235"/>
    </source>
</evidence>
<comment type="caution">
    <text evidence="5">The sequence shown here is derived from an EMBL/GenBank/DDBJ whole genome shotgun (WGS) entry which is preliminary data.</text>
</comment>
<name>A0A813NZ30_9BILA</name>
<keyword evidence="7" id="KW-1185">Reference proteome</keyword>
<dbReference type="EMBL" id="CAJOBC010000039">
    <property type="protein sequence ID" value="CAF3523953.1"/>
    <property type="molecule type" value="Genomic_DNA"/>
</dbReference>
<dbReference type="InterPro" id="IPR013448">
    <property type="entry name" value="L-rhamnose_mutarotase"/>
</dbReference>
<protein>
    <recommendedName>
        <fullName evidence="8">L-rhamnose mutarotase</fullName>
    </recommendedName>
</protein>
<accession>A0A813NZ30</accession>
<dbReference type="GO" id="GO:0005737">
    <property type="term" value="C:cytoplasm"/>
    <property type="evidence" value="ECO:0007669"/>
    <property type="project" value="InterPro"/>
</dbReference>
<keyword evidence="4" id="KW-0684">Rhamnose metabolism</keyword>
<dbReference type="Gene3D" id="3.30.70.100">
    <property type="match status" value="1"/>
</dbReference>
<evidence type="ECO:0000313" key="6">
    <source>
        <dbReference type="EMBL" id="CAF3523953.1"/>
    </source>
</evidence>
<dbReference type="GO" id="GO:0019301">
    <property type="term" value="P:rhamnose catabolic process"/>
    <property type="evidence" value="ECO:0007669"/>
    <property type="project" value="TreeGrafter"/>
</dbReference>
<dbReference type="SUPFAM" id="SSF54909">
    <property type="entry name" value="Dimeric alpha+beta barrel"/>
    <property type="match status" value="1"/>
</dbReference>
<gene>
    <name evidence="5" type="ORF">GPM918_LOCUS501</name>
    <name evidence="6" type="ORF">SRO942_LOCUS502</name>
</gene>
<evidence type="ECO:0000256" key="3">
    <source>
        <dbReference type="ARBA" id="ARBA00023277"/>
    </source>
</evidence>
<keyword evidence="2" id="KW-0413">Isomerase</keyword>
<organism evidence="5 7">
    <name type="scientific">Didymodactylos carnosus</name>
    <dbReference type="NCBI Taxonomy" id="1234261"/>
    <lineage>
        <taxon>Eukaryota</taxon>
        <taxon>Metazoa</taxon>
        <taxon>Spiralia</taxon>
        <taxon>Gnathifera</taxon>
        <taxon>Rotifera</taxon>
        <taxon>Eurotatoria</taxon>
        <taxon>Bdelloidea</taxon>
        <taxon>Philodinida</taxon>
        <taxon>Philodinidae</taxon>
        <taxon>Didymodactylos</taxon>
    </lineage>
</organism>
<reference evidence="5" key="1">
    <citation type="submission" date="2021-02" db="EMBL/GenBank/DDBJ databases">
        <authorList>
            <person name="Nowell W R."/>
        </authorList>
    </citation>
    <scope>NUCLEOTIDE SEQUENCE</scope>
</reference>
<dbReference type="InterPro" id="IPR011008">
    <property type="entry name" value="Dimeric_a/b-barrel"/>
</dbReference>